<dbReference type="Proteomes" id="UP000593572">
    <property type="component" value="Unassembled WGS sequence"/>
</dbReference>
<dbReference type="EMBL" id="JABEZX010000012">
    <property type="protein sequence ID" value="MBA0572391.1"/>
    <property type="molecule type" value="Genomic_DNA"/>
</dbReference>
<organism evidence="1 2">
    <name type="scientific">Gossypium lobatum</name>
    <dbReference type="NCBI Taxonomy" id="34289"/>
    <lineage>
        <taxon>Eukaryota</taxon>
        <taxon>Viridiplantae</taxon>
        <taxon>Streptophyta</taxon>
        <taxon>Embryophyta</taxon>
        <taxon>Tracheophyta</taxon>
        <taxon>Spermatophyta</taxon>
        <taxon>Magnoliopsida</taxon>
        <taxon>eudicotyledons</taxon>
        <taxon>Gunneridae</taxon>
        <taxon>Pentapetalae</taxon>
        <taxon>rosids</taxon>
        <taxon>malvids</taxon>
        <taxon>Malvales</taxon>
        <taxon>Malvaceae</taxon>
        <taxon>Malvoideae</taxon>
        <taxon>Gossypium</taxon>
    </lineage>
</organism>
<dbReference type="AlphaFoldDB" id="A0A7J8N5Z2"/>
<proteinExistence type="predicted"/>
<reference evidence="1 2" key="1">
    <citation type="journal article" date="2019" name="Genome Biol. Evol.">
        <title>Insights into the evolution of the New World diploid cottons (Gossypium, subgenus Houzingenia) based on genome sequencing.</title>
        <authorList>
            <person name="Grover C.E."/>
            <person name="Arick M.A. 2nd"/>
            <person name="Thrash A."/>
            <person name="Conover J.L."/>
            <person name="Sanders W.S."/>
            <person name="Peterson D.G."/>
            <person name="Frelichowski J.E."/>
            <person name="Scheffler J.A."/>
            <person name="Scheffler B.E."/>
            <person name="Wendel J.F."/>
        </authorList>
    </citation>
    <scope>NUCLEOTIDE SEQUENCE [LARGE SCALE GENOMIC DNA]</scope>
    <source>
        <strain evidence="1">157</strain>
        <tissue evidence="1">Leaf</tissue>
    </source>
</reference>
<gene>
    <name evidence="1" type="ORF">Golob_002735</name>
</gene>
<keyword evidence="2" id="KW-1185">Reference proteome</keyword>
<protein>
    <submittedName>
        <fullName evidence="1">Uncharacterized protein</fullName>
    </submittedName>
</protein>
<comment type="caution">
    <text evidence="1">The sequence shown here is derived from an EMBL/GenBank/DDBJ whole genome shotgun (WGS) entry which is preliminary data.</text>
</comment>
<sequence>MGSTTVPDKEDLCKTFLGKVATTPSRLQRMQTIELRISRLGHVVPGVVPSDETG</sequence>
<name>A0A7J8N5Z2_9ROSI</name>
<evidence type="ECO:0000313" key="2">
    <source>
        <dbReference type="Proteomes" id="UP000593572"/>
    </source>
</evidence>
<accession>A0A7J8N5Z2</accession>
<evidence type="ECO:0000313" key="1">
    <source>
        <dbReference type="EMBL" id="MBA0572391.1"/>
    </source>
</evidence>